<dbReference type="EMBL" id="BAAAQQ010000011">
    <property type="protein sequence ID" value="GAA2125123.1"/>
    <property type="molecule type" value="Genomic_DNA"/>
</dbReference>
<evidence type="ECO:0000256" key="3">
    <source>
        <dbReference type="ARBA" id="ARBA00022989"/>
    </source>
</evidence>
<accession>A0ABN2YC05</accession>
<keyword evidence="3 5" id="KW-1133">Transmembrane helix</keyword>
<feature type="transmembrane region" description="Helical" evidence="5">
    <location>
        <begin position="24"/>
        <end position="46"/>
    </location>
</feature>
<comment type="caution">
    <text evidence="7">The sequence shown here is derived from an EMBL/GenBank/DDBJ whole genome shotgun (WGS) entry which is preliminary data.</text>
</comment>
<comment type="subcellular location">
    <subcellularLocation>
        <location evidence="5">Cell membrane</location>
        <topology evidence="5">Multi-pass membrane protein</topology>
    </subcellularLocation>
</comment>
<evidence type="ECO:0000313" key="8">
    <source>
        <dbReference type="Proteomes" id="UP001500575"/>
    </source>
</evidence>
<feature type="compositionally biased region" description="Gly residues" evidence="6">
    <location>
        <begin position="1004"/>
        <end position="1013"/>
    </location>
</feature>
<keyword evidence="4 5" id="KW-0472">Membrane</keyword>
<keyword evidence="2 5" id="KW-0812">Transmembrane</keyword>
<gene>
    <name evidence="7" type="ORF">GCM10009843_22510</name>
</gene>
<evidence type="ECO:0000313" key="7">
    <source>
        <dbReference type="EMBL" id="GAA2125123.1"/>
    </source>
</evidence>
<comment type="similarity">
    <text evidence="5">Belongs to the UPF0182 family.</text>
</comment>
<proteinExistence type="inferred from homology"/>
<dbReference type="Proteomes" id="UP001500575">
    <property type="component" value="Unassembled WGS sequence"/>
</dbReference>
<dbReference type="Pfam" id="PF03699">
    <property type="entry name" value="UPF0182"/>
    <property type="match status" value="1"/>
</dbReference>
<reference evidence="7 8" key="1">
    <citation type="journal article" date="2019" name="Int. J. Syst. Evol. Microbiol.">
        <title>The Global Catalogue of Microorganisms (GCM) 10K type strain sequencing project: providing services to taxonomists for standard genome sequencing and annotation.</title>
        <authorList>
            <consortium name="The Broad Institute Genomics Platform"/>
            <consortium name="The Broad Institute Genome Sequencing Center for Infectious Disease"/>
            <person name="Wu L."/>
            <person name="Ma J."/>
        </authorList>
    </citation>
    <scope>NUCLEOTIDE SEQUENCE [LARGE SCALE GENOMIC DNA]</scope>
    <source>
        <strain evidence="7 8">JCM 16021</strain>
    </source>
</reference>
<dbReference type="PANTHER" id="PTHR39344:SF1">
    <property type="entry name" value="UPF0182 PROTEIN SLL1060"/>
    <property type="match status" value="1"/>
</dbReference>
<evidence type="ECO:0000256" key="5">
    <source>
        <dbReference type="HAMAP-Rule" id="MF_01600"/>
    </source>
</evidence>
<dbReference type="InterPro" id="IPR005372">
    <property type="entry name" value="UPF0182"/>
</dbReference>
<name>A0ABN2YC05_9ACTN</name>
<feature type="region of interest" description="Disordered" evidence="6">
    <location>
        <begin position="920"/>
        <end position="949"/>
    </location>
</feature>
<keyword evidence="1 5" id="KW-1003">Cell membrane</keyword>
<feature type="transmembrane region" description="Helical" evidence="5">
    <location>
        <begin position="173"/>
        <end position="199"/>
    </location>
</feature>
<evidence type="ECO:0000256" key="6">
    <source>
        <dbReference type="SAM" id="MobiDB-lite"/>
    </source>
</evidence>
<feature type="transmembrane region" description="Helical" evidence="5">
    <location>
        <begin position="66"/>
        <end position="89"/>
    </location>
</feature>
<organism evidence="7 8">
    <name type="scientific">Nocardioides bigeumensis</name>
    <dbReference type="NCBI Taxonomy" id="433657"/>
    <lineage>
        <taxon>Bacteria</taxon>
        <taxon>Bacillati</taxon>
        <taxon>Actinomycetota</taxon>
        <taxon>Actinomycetes</taxon>
        <taxon>Propionibacteriales</taxon>
        <taxon>Nocardioidaceae</taxon>
        <taxon>Nocardioides</taxon>
    </lineage>
</organism>
<evidence type="ECO:0000256" key="4">
    <source>
        <dbReference type="ARBA" id="ARBA00023136"/>
    </source>
</evidence>
<feature type="transmembrane region" description="Helical" evidence="5">
    <location>
        <begin position="119"/>
        <end position="137"/>
    </location>
</feature>
<protein>
    <recommendedName>
        <fullName evidence="5">UPF0182 protein GCM10009843_22510</fullName>
    </recommendedName>
</protein>
<sequence length="1031" mass="113321">MSDLFDDDPRDEQPRAQRSSRSRALVITAVVLLAGFIGLTAFATFWTERLWFTSLGYQSVFSTLLWTRIGLFLVFAAVMALAVGANMMVAYRTRPLFRPSTPEQTGLDRYRDVVLPVRTWLMAGTSILIGVFAGASASSQWRSFLLWRNGTDFGVKDAYFGMDVGFFVFDLPWLHYVIDFVMAVCVVALLASAAVHYLFGGIRLQVPQDRLSPSAMAQFSVLLGFFVLAKGADYWLDRYDLLDESGSLITGMNYADENAVLPARNILTGIAIICALLFFLNVWRRTWLLSGMGLAMLVVSSILIGMIWPGIVQQFTVNPSEPDKEAPYIKANIDATREAYDIAGVETLDYTRQAALPSDDDSPSEAEAIRTRLQTQMDTQLSTTPLIDPQLVGQAFEQEQQVRAYYSVADVLDVDRYEIDGKQRALVLGVRELNQQGIDEGSRNWANLHTVYTHGNGMIAAFGNQRPANDLTQDSRGDVQWAEGREPSERTLTNLTPTGYQTKVYYGEQSPSYSIVGKAPGGRDVELDLPPGTIAEGEESTTTYDGEGGVAVGSLFRKLLYAIKFGEPNLVLSERVNANSKILYDRNPGDMVKKVAPWLTVDSDPYPAVVDGRVLWILDGYTTTDRYPQSQKASFDAMTEDSLATNTGFQTLPTDEINYMRNAVKATVDAYDGTVRIYAWDEADPLLKAWRAAFPGVVLDREEIPTALMSHLRYPEDLFKVQRYQLARYHVTDEKDFYEDNSRWEVPADPNLTSRKQPPYRIFVAPTSVQENEDGTEETVTATDPADQVYSLTSVFVPNGKQSLAGYISVNSDATDAENYGKLQILQMSTEDNDGPRLAANAISSDEDVRDAVLSFTQGDVRTAYGNLLTLPVADGLLYVQPLYASRDQTSPRTLQFVLVSYGDRVGIGRTLDDAVEDVLGASGDTPPTTPTDPGDGEPTDPGDPQVTGELPAEVQRALDQAAAAYAEADAAQRDGDTALWAEKLEEARRHVDRALRLLEQSEQGGGGAGGGTQEPEATASPSPTESPSGS</sequence>
<dbReference type="HAMAP" id="MF_01600">
    <property type="entry name" value="UPF0182"/>
    <property type="match status" value="1"/>
</dbReference>
<evidence type="ECO:0000256" key="1">
    <source>
        <dbReference type="ARBA" id="ARBA00022475"/>
    </source>
</evidence>
<feature type="region of interest" description="Disordered" evidence="6">
    <location>
        <begin position="995"/>
        <end position="1031"/>
    </location>
</feature>
<feature type="transmembrane region" description="Helical" evidence="5">
    <location>
        <begin position="287"/>
        <end position="308"/>
    </location>
</feature>
<dbReference type="PANTHER" id="PTHR39344">
    <property type="entry name" value="UPF0182 PROTEIN SLL1060"/>
    <property type="match status" value="1"/>
</dbReference>
<dbReference type="RefSeq" id="WP_344303815.1">
    <property type="nucleotide sequence ID" value="NZ_BAAAQQ010000011.1"/>
</dbReference>
<keyword evidence="8" id="KW-1185">Reference proteome</keyword>
<evidence type="ECO:0000256" key="2">
    <source>
        <dbReference type="ARBA" id="ARBA00022692"/>
    </source>
</evidence>
<feature type="transmembrane region" description="Helical" evidence="5">
    <location>
        <begin position="261"/>
        <end position="280"/>
    </location>
</feature>
<comment type="caution">
    <text evidence="5">Lacks conserved residue(s) required for the propagation of feature annotation.</text>
</comment>
<feature type="compositionally biased region" description="Low complexity" evidence="6">
    <location>
        <begin position="1015"/>
        <end position="1031"/>
    </location>
</feature>